<evidence type="ECO:0000256" key="4">
    <source>
        <dbReference type="ARBA" id="ARBA00022475"/>
    </source>
</evidence>
<dbReference type="PIRSF" id="PIRSF000267">
    <property type="entry name" value="Cyt_oxidse_sub2"/>
    <property type="match status" value="1"/>
</dbReference>
<evidence type="ECO:0000256" key="11">
    <source>
        <dbReference type="ARBA" id="ARBA00023136"/>
    </source>
</evidence>
<sequence>MIIDYEMLRVIWWILLGLLLIGFAVMDGFDLGVVMWLPWLAKDDTEKRILINSIAPTWEGNQVWFILGGGAIFAAWPALYALSFSGFYLAMLLVLLALILRPVGFKYRSKLPSMQWRNNWDKALFIGGVVPALVFGVAMGNVLQGVPFYFDTSLRPFYTGTFLELLNPFALLCGVLSVTMLAMHGAFFLTVKTVGPVQNRATVAARASAMLVILLFAAAGVWIYLGIDGYALAHPIPQDGPSNPLYKTVVRVPGAWFFNYYQKPWTMLVPAAALISALLAILCFKKQKIAFLFSALTVACIIATVGVSMFPFILPSLSNPSQSLTVWDSSSSALTLTIMLFATLILLPLVLLYTAWVYRVLRGKVTPETVNNNSAMGY</sequence>
<comment type="similarity">
    <text evidence="2">Belongs to the cytochrome ubiquinol oxidase subunit 2 family.</text>
</comment>
<keyword evidence="9 12" id="KW-1133">Transmembrane helix</keyword>
<dbReference type="InterPro" id="IPR003317">
    <property type="entry name" value="Cyt-d_oxidase_su2"/>
</dbReference>
<proteinExistence type="inferred from homology"/>
<protein>
    <submittedName>
        <fullName evidence="13">Cytochrome d ubiquinol oxidase subunit II</fullName>
        <ecNumber evidence="13">1.9.3.-</ecNumber>
    </submittedName>
</protein>
<organism evidence="13 14">
    <name type="scientific">Legionella quinlivanii</name>
    <dbReference type="NCBI Taxonomy" id="45073"/>
    <lineage>
        <taxon>Bacteria</taxon>
        <taxon>Pseudomonadati</taxon>
        <taxon>Pseudomonadota</taxon>
        <taxon>Gammaproteobacteria</taxon>
        <taxon>Legionellales</taxon>
        <taxon>Legionellaceae</taxon>
        <taxon>Legionella</taxon>
    </lineage>
</organism>
<feature type="transmembrane region" description="Helical" evidence="12">
    <location>
        <begin position="265"/>
        <end position="284"/>
    </location>
</feature>
<dbReference type="NCBIfam" id="TIGR00203">
    <property type="entry name" value="cydB"/>
    <property type="match status" value="1"/>
</dbReference>
<name>A0A0W0Y0E7_9GAMM</name>
<comment type="subcellular location">
    <subcellularLocation>
        <location evidence="1">Cell membrane</location>
        <topology evidence="1">Multi-pass membrane protein</topology>
    </subcellularLocation>
</comment>
<comment type="caution">
    <text evidence="13">The sequence shown here is derived from an EMBL/GenBank/DDBJ whole genome shotgun (WGS) entry which is preliminary data.</text>
</comment>
<feature type="transmembrane region" description="Helical" evidence="12">
    <location>
        <begin position="12"/>
        <end position="41"/>
    </location>
</feature>
<dbReference type="GO" id="GO:0070069">
    <property type="term" value="C:cytochrome complex"/>
    <property type="evidence" value="ECO:0007669"/>
    <property type="project" value="TreeGrafter"/>
</dbReference>
<dbReference type="RefSeq" id="WP_058507710.1">
    <property type="nucleotide sequence ID" value="NZ_CAAAIK010000001.1"/>
</dbReference>
<dbReference type="OrthoDB" id="9776710at2"/>
<evidence type="ECO:0000256" key="9">
    <source>
        <dbReference type="ARBA" id="ARBA00022989"/>
    </source>
</evidence>
<evidence type="ECO:0000256" key="7">
    <source>
        <dbReference type="ARBA" id="ARBA00022723"/>
    </source>
</evidence>
<dbReference type="GO" id="GO:0019646">
    <property type="term" value="P:aerobic electron transport chain"/>
    <property type="evidence" value="ECO:0007669"/>
    <property type="project" value="TreeGrafter"/>
</dbReference>
<evidence type="ECO:0000256" key="10">
    <source>
        <dbReference type="ARBA" id="ARBA00023004"/>
    </source>
</evidence>
<dbReference type="GO" id="GO:0046872">
    <property type="term" value="F:metal ion binding"/>
    <property type="evidence" value="ECO:0007669"/>
    <property type="project" value="UniProtKB-KW"/>
</dbReference>
<keyword evidence="6 12" id="KW-0812">Transmembrane</keyword>
<keyword evidence="10" id="KW-0408">Iron</keyword>
<feature type="transmembrane region" description="Helical" evidence="12">
    <location>
        <begin position="86"/>
        <end position="103"/>
    </location>
</feature>
<evidence type="ECO:0000256" key="12">
    <source>
        <dbReference type="SAM" id="Phobius"/>
    </source>
</evidence>
<keyword evidence="11 12" id="KW-0472">Membrane</keyword>
<dbReference type="AlphaFoldDB" id="A0A0W0Y0E7"/>
<feature type="transmembrane region" description="Helical" evidence="12">
    <location>
        <begin position="203"/>
        <end position="225"/>
    </location>
</feature>
<evidence type="ECO:0000256" key="2">
    <source>
        <dbReference type="ARBA" id="ARBA00007543"/>
    </source>
</evidence>
<keyword evidence="3" id="KW-0813">Transport</keyword>
<dbReference type="STRING" id="45073.Lqui_1607"/>
<gene>
    <name evidence="13" type="primary">cydB</name>
    <name evidence="13" type="ORF">Lqui_1607</name>
</gene>
<dbReference type="GO" id="GO:0016682">
    <property type="term" value="F:oxidoreductase activity, acting on diphenols and related substances as donors, oxygen as acceptor"/>
    <property type="evidence" value="ECO:0007669"/>
    <property type="project" value="TreeGrafter"/>
</dbReference>
<dbReference type="PANTHER" id="PTHR43141">
    <property type="entry name" value="CYTOCHROME BD2 SUBUNIT II"/>
    <property type="match status" value="1"/>
</dbReference>
<dbReference type="GO" id="GO:0009055">
    <property type="term" value="F:electron transfer activity"/>
    <property type="evidence" value="ECO:0007669"/>
    <property type="project" value="TreeGrafter"/>
</dbReference>
<keyword evidence="8" id="KW-0249">Electron transport</keyword>
<dbReference type="Pfam" id="PF02322">
    <property type="entry name" value="Cyt_bd_oxida_II"/>
    <property type="match status" value="1"/>
</dbReference>
<feature type="transmembrane region" description="Helical" evidence="12">
    <location>
        <begin position="169"/>
        <end position="191"/>
    </location>
</feature>
<dbReference type="EMBL" id="LNYS01000008">
    <property type="protein sequence ID" value="KTD50282.1"/>
    <property type="molecule type" value="Genomic_DNA"/>
</dbReference>
<accession>A0A0W0Y0E7</accession>
<feature type="transmembrane region" description="Helical" evidence="12">
    <location>
        <begin position="124"/>
        <end position="149"/>
    </location>
</feature>
<dbReference type="GO" id="GO:0005886">
    <property type="term" value="C:plasma membrane"/>
    <property type="evidence" value="ECO:0007669"/>
    <property type="project" value="UniProtKB-SubCell"/>
</dbReference>
<evidence type="ECO:0000256" key="6">
    <source>
        <dbReference type="ARBA" id="ARBA00022692"/>
    </source>
</evidence>
<keyword evidence="5" id="KW-0349">Heme</keyword>
<feature type="transmembrane region" description="Helical" evidence="12">
    <location>
        <begin position="291"/>
        <end position="314"/>
    </location>
</feature>
<evidence type="ECO:0000256" key="1">
    <source>
        <dbReference type="ARBA" id="ARBA00004651"/>
    </source>
</evidence>
<feature type="transmembrane region" description="Helical" evidence="12">
    <location>
        <begin position="334"/>
        <end position="358"/>
    </location>
</feature>
<dbReference type="Proteomes" id="UP000054618">
    <property type="component" value="Unassembled WGS sequence"/>
</dbReference>
<evidence type="ECO:0000256" key="8">
    <source>
        <dbReference type="ARBA" id="ARBA00022982"/>
    </source>
</evidence>
<keyword evidence="4" id="KW-1003">Cell membrane</keyword>
<dbReference type="EC" id="1.9.3.-" evidence="13"/>
<evidence type="ECO:0000313" key="14">
    <source>
        <dbReference type="Proteomes" id="UP000054618"/>
    </source>
</evidence>
<dbReference type="PANTHER" id="PTHR43141:SF5">
    <property type="entry name" value="CYTOCHROME BD-I UBIQUINOL OXIDASE SUBUNIT 2"/>
    <property type="match status" value="1"/>
</dbReference>
<keyword evidence="14" id="KW-1185">Reference proteome</keyword>
<keyword evidence="13" id="KW-0560">Oxidoreductase</keyword>
<reference evidence="13 14" key="1">
    <citation type="submission" date="2015-11" db="EMBL/GenBank/DDBJ databases">
        <title>Genomic analysis of 38 Legionella species identifies large and diverse effector repertoires.</title>
        <authorList>
            <person name="Burstein D."/>
            <person name="Amaro F."/>
            <person name="Zusman T."/>
            <person name="Lifshitz Z."/>
            <person name="Cohen O."/>
            <person name="Gilbert J.A."/>
            <person name="Pupko T."/>
            <person name="Shuman H.A."/>
            <person name="Segal G."/>
        </authorList>
    </citation>
    <scope>NUCLEOTIDE SEQUENCE [LARGE SCALE GENOMIC DNA]</scope>
    <source>
        <strain evidence="13 14">CDC#1442-AUS-E</strain>
    </source>
</reference>
<evidence type="ECO:0000256" key="5">
    <source>
        <dbReference type="ARBA" id="ARBA00022617"/>
    </source>
</evidence>
<evidence type="ECO:0000256" key="3">
    <source>
        <dbReference type="ARBA" id="ARBA00022448"/>
    </source>
</evidence>
<evidence type="ECO:0000313" key="13">
    <source>
        <dbReference type="EMBL" id="KTD50282.1"/>
    </source>
</evidence>
<dbReference type="PATRIC" id="fig|45073.5.peg.1699"/>
<keyword evidence="7" id="KW-0479">Metal-binding</keyword>